<feature type="region of interest" description="Disordered" evidence="1">
    <location>
        <begin position="50"/>
        <end position="74"/>
    </location>
</feature>
<keyword evidence="2" id="KW-0812">Transmembrane</keyword>
<evidence type="ECO:0000313" key="3">
    <source>
        <dbReference type="EMBL" id="GIF75645.1"/>
    </source>
</evidence>
<organism evidence="3 4">
    <name type="scientific">Asanoa siamensis</name>
    <dbReference type="NCBI Taxonomy" id="926357"/>
    <lineage>
        <taxon>Bacteria</taxon>
        <taxon>Bacillati</taxon>
        <taxon>Actinomycetota</taxon>
        <taxon>Actinomycetes</taxon>
        <taxon>Micromonosporales</taxon>
        <taxon>Micromonosporaceae</taxon>
        <taxon>Asanoa</taxon>
    </lineage>
</organism>
<evidence type="ECO:0000256" key="1">
    <source>
        <dbReference type="SAM" id="MobiDB-lite"/>
    </source>
</evidence>
<accession>A0ABQ4CWJ1</accession>
<evidence type="ECO:0000256" key="2">
    <source>
        <dbReference type="SAM" id="Phobius"/>
    </source>
</evidence>
<feature type="transmembrane region" description="Helical" evidence="2">
    <location>
        <begin position="6"/>
        <end position="28"/>
    </location>
</feature>
<comment type="caution">
    <text evidence="3">The sequence shown here is derived from an EMBL/GenBank/DDBJ whole genome shotgun (WGS) entry which is preliminary data.</text>
</comment>
<keyword evidence="2" id="KW-1133">Transmembrane helix</keyword>
<gene>
    <name evidence="3" type="ORF">Asi02nite_51630</name>
</gene>
<proteinExistence type="predicted"/>
<name>A0ABQ4CWJ1_9ACTN</name>
<reference evidence="3 4" key="1">
    <citation type="submission" date="2021-01" db="EMBL/GenBank/DDBJ databases">
        <title>Whole genome shotgun sequence of Asanoa siamensis NBRC 107932.</title>
        <authorList>
            <person name="Komaki H."/>
            <person name="Tamura T."/>
        </authorList>
    </citation>
    <scope>NUCLEOTIDE SEQUENCE [LARGE SCALE GENOMIC DNA]</scope>
    <source>
        <strain evidence="3 4">NBRC 107932</strain>
    </source>
</reference>
<sequence>MPTDLTEWTLTVASVTLPIVALWLRLWFRGAPHRERRRYLSAAAALPAGTRVTDHHPDGTPVTITDGGTGRRSR</sequence>
<keyword evidence="4" id="KW-1185">Reference proteome</keyword>
<dbReference type="RefSeq" id="WP_203716501.1">
    <property type="nucleotide sequence ID" value="NZ_BONE01000046.1"/>
</dbReference>
<protein>
    <submittedName>
        <fullName evidence="3">Uncharacterized protein</fullName>
    </submittedName>
</protein>
<dbReference type="EMBL" id="BONE01000046">
    <property type="protein sequence ID" value="GIF75645.1"/>
    <property type="molecule type" value="Genomic_DNA"/>
</dbReference>
<evidence type="ECO:0000313" key="4">
    <source>
        <dbReference type="Proteomes" id="UP000604117"/>
    </source>
</evidence>
<keyword evidence="2" id="KW-0472">Membrane</keyword>
<dbReference type="Proteomes" id="UP000604117">
    <property type="component" value="Unassembled WGS sequence"/>
</dbReference>